<dbReference type="AlphaFoldDB" id="A0AAX6EAD1"/>
<name>A0AAX6EAD1_IRIPA</name>
<dbReference type="Proteomes" id="UP001140949">
    <property type="component" value="Unassembled WGS sequence"/>
</dbReference>
<reference evidence="1" key="2">
    <citation type="submission" date="2023-04" db="EMBL/GenBank/DDBJ databases">
        <authorList>
            <person name="Bruccoleri R.E."/>
            <person name="Oakeley E.J."/>
            <person name="Faust A.-M."/>
            <person name="Dessus-Babus S."/>
            <person name="Altorfer M."/>
            <person name="Burckhardt D."/>
            <person name="Oertli M."/>
            <person name="Naumann U."/>
            <person name="Petersen F."/>
            <person name="Wong J."/>
        </authorList>
    </citation>
    <scope>NUCLEOTIDE SEQUENCE</scope>
    <source>
        <strain evidence="1">GSM-AAB239-AS_SAM_17_03QT</strain>
        <tissue evidence="1">Leaf</tissue>
    </source>
</reference>
<keyword evidence="2" id="KW-1185">Reference proteome</keyword>
<dbReference type="EMBL" id="JANAVB010038615">
    <property type="protein sequence ID" value="KAJ6800913.1"/>
    <property type="molecule type" value="Genomic_DNA"/>
</dbReference>
<gene>
    <name evidence="1" type="ORF">M6B38_202620</name>
</gene>
<reference evidence="1" key="1">
    <citation type="journal article" date="2023" name="GigaByte">
        <title>Genome assembly of the bearded iris, Iris pallida Lam.</title>
        <authorList>
            <person name="Bruccoleri R.E."/>
            <person name="Oakeley E.J."/>
            <person name="Faust A.M.E."/>
            <person name="Altorfer M."/>
            <person name="Dessus-Babus S."/>
            <person name="Burckhardt D."/>
            <person name="Oertli M."/>
            <person name="Naumann U."/>
            <person name="Petersen F."/>
            <person name="Wong J."/>
        </authorList>
    </citation>
    <scope>NUCLEOTIDE SEQUENCE</scope>
    <source>
        <strain evidence="1">GSM-AAB239-AS_SAM_17_03QT</strain>
    </source>
</reference>
<comment type="caution">
    <text evidence="1">The sequence shown here is derived from an EMBL/GenBank/DDBJ whole genome shotgun (WGS) entry which is preliminary data.</text>
</comment>
<organism evidence="1 2">
    <name type="scientific">Iris pallida</name>
    <name type="common">Sweet iris</name>
    <dbReference type="NCBI Taxonomy" id="29817"/>
    <lineage>
        <taxon>Eukaryota</taxon>
        <taxon>Viridiplantae</taxon>
        <taxon>Streptophyta</taxon>
        <taxon>Embryophyta</taxon>
        <taxon>Tracheophyta</taxon>
        <taxon>Spermatophyta</taxon>
        <taxon>Magnoliopsida</taxon>
        <taxon>Liliopsida</taxon>
        <taxon>Asparagales</taxon>
        <taxon>Iridaceae</taxon>
        <taxon>Iridoideae</taxon>
        <taxon>Irideae</taxon>
        <taxon>Iris</taxon>
    </lineage>
</organism>
<proteinExistence type="predicted"/>
<protein>
    <submittedName>
        <fullName evidence="1">Carbonic anhydrase 2-like isoform X1</fullName>
    </submittedName>
</protein>
<sequence>MKEIMYTDDERVTLVHRRNEIIVGVDIYHEVDIRILTTCQQHIPVNRVNRWSKVEILIRSIMETQIQNLQLIQKPYKKILKQSSRSGYGLNKTISGHPRKKYILFLRPTVPAVAFTSEKFLLSQKLGVMLQLQPNAYNPLTTFTIADMIHMSANG</sequence>
<evidence type="ECO:0000313" key="2">
    <source>
        <dbReference type="Proteomes" id="UP001140949"/>
    </source>
</evidence>
<accession>A0AAX6EAD1</accession>
<evidence type="ECO:0000313" key="1">
    <source>
        <dbReference type="EMBL" id="KAJ6800913.1"/>
    </source>
</evidence>